<name>A0A4P9W1Q1_9FUNG</name>
<reference evidence="3" key="1">
    <citation type="journal article" date="2018" name="Nat. Microbiol.">
        <title>Leveraging single-cell genomics to expand the fungal tree of life.</title>
        <authorList>
            <person name="Ahrendt S.R."/>
            <person name="Quandt C.A."/>
            <person name="Ciobanu D."/>
            <person name="Clum A."/>
            <person name="Salamov A."/>
            <person name="Andreopoulos B."/>
            <person name="Cheng J.F."/>
            <person name="Woyke T."/>
            <person name="Pelin A."/>
            <person name="Henrissat B."/>
            <person name="Reynolds N.K."/>
            <person name="Benny G.L."/>
            <person name="Smith M.E."/>
            <person name="James T.Y."/>
            <person name="Grigoriev I.V."/>
        </authorList>
    </citation>
    <scope>NUCLEOTIDE SEQUENCE [LARGE SCALE GENOMIC DNA]</scope>
</reference>
<sequence>LLRVEAVAQDRPVFEANKESEVQYEAHKNHSAEVNDEGGIVDNETEGDTELQIVLDPLPPTNEPRGNAYCPLFLECQPTPETTLVDMLAEAPSTSDTASTGGSATFANKDKAGTMNTTKTIAAAKRKVKKDQRTPVEDAYTRDPCLRKLRPTDLDTEVVNNKLIFPGQRVSKGKTQVKKSDWAEIGSAKASAKAEVGTLMRIACKSPAAERTRMKASFMAFLQPFLHFACPRSLRVSA</sequence>
<evidence type="ECO:0000313" key="3">
    <source>
        <dbReference type="Proteomes" id="UP000269721"/>
    </source>
</evidence>
<dbReference type="AlphaFoldDB" id="A0A4P9W1Q1"/>
<feature type="compositionally biased region" description="Low complexity" evidence="1">
    <location>
        <begin position="91"/>
        <end position="107"/>
    </location>
</feature>
<accession>A0A4P9W1Q1</accession>
<evidence type="ECO:0000313" key="2">
    <source>
        <dbReference type="EMBL" id="RKO86119.1"/>
    </source>
</evidence>
<keyword evidence="3" id="KW-1185">Reference proteome</keyword>
<proteinExistence type="predicted"/>
<feature type="region of interest" description="Disordered" evidence="1">
    <location>
        <begin position="91"/>
        <end position="111"/>
    </location>
</feature>
<organism evidence="2 3">
    <name type="scientific">Blyttiomyces helicus</name>
    <dbReference type="NCBI Taxonomy" id="388810"/>
    <lineage>
        <taxon>Eukaryota</taxon>
        <taxon>Fungi</taxon>
        <taxon>Fungi incertae sedis</taxon>
        <taxon>Chytridiomycota</taxon>
        <taxon>Chytridiomycota incertae sedis</taxon>
        <taxon>Chytridiomycetes</taxon>
        <taxon>Chytridiomycetes incertae sedis</taxon>
        <taxon>Blyttiomyces</taxon>
    </lineage>
</organism>
<protein>
    <submittedName>
        <fullName evidence="2">Uncharacterized protein</fullName>
    </submittedName>
</protein>
<gene>
    <name evidence="2" type="ORF">BDK51DRAFT_27193</name>
</gene>
<evidence type="ECO:0000256" key="1">
    <source>
        <dbReference type="SAM" id="MobiDB-lite"/>
    </source>
</evidence>
<feature type="non-terminal residue" evidence="2">
    <location>
        <position position="1"/>
    </location>
</feature>
<dbReference type="EMBL" id="KZ998458">
    <property type="protein sequence ID" value="RKO86119.1"/>
    <property type="molecule type" value="Genomic_DNA"/>
</dbReference>
<dbReference type="Proteomes" id="UP000269721">
    <property type="component" value="Unassembled WGS sequence"/>
</dbReference>